<dbReference type="InterPro" id="IPR037038">
    <property type="entry name" value="HepT-like_sf"/>
</dbReference>
<keyword evidence="4" id="KW-0547">Nucleotide-binding</keyword>
<evidence type="ECO:0000256" key="6">
    <source>
        <dbReference type="ARBA" id="ARBA00024207"/>
    </source>
</evidence>
<evidence type="ECO:0000256" key="1">
    <source>
        <dbReference type="ARBA" id="ARBA00022553"/>
    </source>
</evidence>
<keyword evidence="5" id="KW-0378">Hydrolase</keyword>
<keyword evidence="2" id="KW-1277">Toxin-antitoxin system</keyword>
<dbReference type="PANTHER" id="PTHR34139:SF1">
    <property type="entry name" value="RNASE MJ1380-RELATED"/>
    <property type="match status" value="1"/>
</dbReference>
<dbReference type="GO" id="GO:0016787">
    <property type="term" value="F:hydrolase activity"/>
    <property type="evidence" value="ECO:0007669"/>
    <property type="project" value="UniProtKB-KW"/>
</dbReference>
<keyword evidence="1" id="KW-0597">Phosphoprotein</keyword>
<dbReference type="EMBL" id="LNGC01000090">
    <property type="protein sequence ID" value="KYC49655.1"/>
    <property type="molecule type" value="Genomic_DNA"/>
</dbReference>
<organism evidence="7 8">
    <name type="scientific">Candidatus Methanofastidiosum methylothiophilum</name>
    <dbReference type="NCBI Taxonomy" id="1705564"/>
    <lineage>
        <taxon>Archaea</taxon>
        <taxon>Methanobacteriati</taxon>
        <taxon>Methanobacteriota</taxon>
        <taxon>Stenosarchaea group</taxon>
        <taxon>Candidatus Methanofastidiosia</taxon>
        <taxon>Candidatus Methanofastidiosales</taxon>
        <taxon>Candidatus Methanofastidiosaceae</taxon>
        <taxon>Candidatus Methanofastidiosum</taxon>
    </lineage>
</organism>
<dbReference type="Proteomes" id="UP000075398">
    <property type="component" value="Unassembled WGS sequence"/>
</dbReference>
<evidence type="ECO:0008006" key="9">
    <source>
        <dbReference type="Google" id="ProtNLM"/>
    </source>
</evidence>
<evidence type="ECO:0000256" key="2">
    <source>
        <dbReference type="ARBA" id="ARBA00022649"/>
    </source>
</evidence>
<proteinExistence type="inferred from homology"/>
<evidence type="ECO:0000256" key="4">
    <source>
        <dbReference type="ARBA" id="ARBA00022741"/>
    </source>
</evidence>
<dbReference type="GO" id="GO:0004540">
    <property type="term" value="F:RNA nuclease activity"/>
    <property type="evidence" value="ECO:0007669"/>
    <property type="project" value="InterPro"/>
</dbReference>
<comment type="similarity">
    <text evidence="6">Belongs to the HepT RNase toxin family.</text>
</comment>
<evidence type="ECO:0000256" key="3">
    <source>
        <dbReference type="ARBA" id="ARBA00022722"/>
    </source>
</evidence>
<dbReference type="Gene3D" id="1.20.120.580">
    <property type="entry name" value="bsu32300-like"/>
    <property type="match status" value="1"/>
</dbReference>
<dbReference type="GO" id="GO:0000166">
    <property type="term" value="F:nucleotide binding"/>
    <property type="evidence" value="ECO:0007669"/>
    <property type="project" value="UniProtKB-KW"/>
</dbReference>
<dbReference type="GO" id="GO:0110001">
    <property type="term" value="C:toxin-antitoxin complex"/>
    <property type="evidence" value="ECO:0007669"/>
    <property type="project" value="InterPro"/>
</dbReference>
<name>A0A150IXM7_9EURY</name>
<comment type="caution">
    <text evidence="7">The sequence shown here is derived from an EMBL/GenBank/DDBJ whole genome shotgun (WGS) entry which is preliminary data.</text>
</comment>
<dbReference type="PANTHER" id="PTHR34139">
    <property type="entry name" value="UPF0331 PROTEIN MJ0127"/>
    <property type="match status" value="1"/>
</dbReference>
<protein>
    <recommendedName>
        <fullName evidence="9">DUF86 domain-containing protein</fullName>
    </recommendedName>
</protein>
<dbReference type="InterPro" id="IPR008201">
    <property type="entry name" value="HepT-like"/>
</dbReference>
<accession>A0A150IXM7</accession>
<dbReference type="AlphaFoldDB" id="A0A150IXM7"/>
<evidence type="ECO:0000313" key="8">
    <source>
        <dbReference type="Proteomes" id="UP000075398"/>
    </source>
</evidence>
<gene>
    <name evidence="7" type="ORF">AMQ22_01597</name>
</gene>
<reference evidence="7 8" key="1">
    <citation type="journal article" date="2016" name="ISME J.">
        <title>Chasing the elusive Euryarchaeota class WSA2: genomes reveal a uniquely fastidious methyl-reducing methanogen.</title>
        <authorList>
            <person name="Nobu M.K."/>
            <person name="Narihiro T."/>
            <person name="Kuroda K."/>
            <person name="Mei R."/>
            <person name="Liu W.T."/>
        </authorList>
    </citation>
    <scope>NUCLEOTIDE SEQUENCE [LARGE SCALE GENOMIC DNA]</scope>
    <source>
        <strain evidence="7">U1lsi0528_Bin055</strain>
    </source>
</reference>
<sequence length="115" mass="13525">MKSKEDKVYLLHIRDSIEKIEHYTNNIEYIEFKSNSMASDAVIRQIQIIGDASKNISTELKDKYSIVPWKGMAGMRDKIVHNYFNVNIREVWRVAKKDIPILKKSIKSILEELDR</sequence>
<dbReference type="InterPro" id="IPR051813">
    <property type="entry name" value="HepT_RNase_toxin"/>
</dbReference>
<evidence type="ECO:0000256" key="5">
    <source>
        <dbReference type="ARBA" id="ARBA00022801"/>
    </source>
</evidence>
<keyword evidence="3" id="KW-0540">Nuclease</keyword>
<evidence type="ECO:0000313" key="7">
    <source>
        <dbReference type="EMBL" id="KYC49655.1"/>
    </source>
</evidence>
<dbReference type="Pfam" id="PF01934">
    <property type="entry name" value="HepT-like"/>
    <property type="match status" value="1"/>
</dbReference>